<dbReference type="AlphaFoldDB" id="A0A7W2EJF5"/>
<accession>A0A7W2EJF5</accession>
<comment type="subcellular location">
    <subcellularLocation>
        <location evidence="1">Cell membrane</location>
        <topology evidence="1">Multi-pass membrane protein</topology>
    </subcellularLocation>
</comment>
<sequence>MMTVSTWLLFLTISLLTTFSPGPGVLLAIANCATLGPRKALCSSCGNALGILMVATLSVTVVGLLFKTSATAFLMLQLAGGGYLILLGWRQCGQRGFGAAGPGQATPAATAHAQGDWQTLRQGLLVALTNPKSLMFFIALFPRFMGGGDAGGARFVLLTATFAACAMLSHLTYIALARPVLRFMAGGRRARWFNGATGLLLIALGVSMFTLQRQA</sequence>
<protein>
    <submittedName>
        <fullName evidence="7">LysE family translocator</fullName>
    </submittedName>
</protein>
<keyword evidence="4 6" id="KW-1133">Transmembrane helix</keyword>
<evidence type="ECO:0000256" key="2">
    <source>
        <dbReference type="ARBA" id="ARBA00022475"/>
    </source>
</evidence>
<feature type="transmembrane region" description="Helical" evidence="6">
    <location>
        <begin position="48"/>
        <end position="66"/>
    </location>
</feature>
<evidence type="ECO:0000256" key="3">
    <source>
        <dbReference type="ARBA" id="ARBA00022692"/>
    </source>
</evidence>
<dbReference type="GO" id="GO:0015171">
    <property type="term" value="F:amino acid transmembrane transporter activity"/>
    <property type="evidence" value="ECO:0007669"/>
    <property type="project" value="TreeGrafter"/>
</dbReference>
<keyword evidence="8" id="KW-1185">Reference proteome</keyword>
<feature type="transmembrane region" description="Helical" evidence="6">
    <location>
        <begin position="124"/>
        <end position="143"/>
    </location>
</feature>
<comment type="caution">
    <text evidence="7">The sequence shown here is derived from an EMBL/GenBank/DDBJ whole genome shotgun (WGS) entry which is preliminary data.</text>
</comment>
<dbReference type="PANTHER" id="PTHR30086">
    <property type="entry name" value="ARGININE EXPORTER PROTEIN ARGO"/>
    <property type="match status" value="1"/>
</dbReference>
<keyword evidence="3 6" id="KW-0812">Transmembrane</keyword>
<evidence type="ECO:0000313" key="7">
    <source>
        <dbReference type="EMBL" id="MBA5607044.1"/>
    </source>
</evidence>
<feature type="transmembrane region" description="Helical" evidence="6">
    <location>
        <begin position="192"/>
        <end position="211"/>
    </location>
</feature>
<feature type="transmembrane region" description="Helical" evidence="6">
    <location>
        <begin position="155"/>
        <end position="176"/>
    </location>
</feature>
<evidence type="ECO:0000256" key="6">
    <source>
        <dbReference type="SAM" id="Phobius"/>
    </source>
</evidence>
<keyword evidence="2" id="KW-1003">Cell membrane</keyword>
<evidence type="ECO:0000256" key="1">
    <source>
        <dbReference type="ARBA" id="ARBA00004651"/>
    </source>
</evidence>
<name>A0A7W2EJF5_9BURK</name>
<dbReference type="InterPro" id="IPR001123">
    <property type="entry name" value="LeuE-type"/>
</dbReference>
<dbReference type="EMBL" id="JACEZS010000014">
    <property type="protein sequence ID" value="MBA5607044.1"/>
    <property type="molecule type" value="Genomic_DNA"/>
</dbReference>
<evidence type="ECO:0000256" key="4">
    <source>
        <dbReference type="ARBA" id="ARBA00022989"/>
    </source>
</evidence>
<dbReference type="Pfam" id="PF01810">
    <property type="entry name" value="LysE"/>
    <property type="match status" value="1"/>
</dbReference>
<reference evidence="7 8" key="1">
    <citation type="submission" date="2020-07" db="EMBL/GenBank/DDBJ databases">
        <title>Novel species isolated from subtropical streams in China.</title>
        <authorList>
            <person name="Lu H."/>
        </authorList>
    </citation>
    <scope>NUCLEOTIDE SEQUENCE [LARGE SCALE GENOMIC DNA]</scope>
    <source>
        <strain evidence="7 8">FT3S</strain>
    </source>
</reference>
<keyword evidence="5 6" id="KW-0472">Membrane</keyword>
<gene>
    <name evidence="7" type="ORF">H3H36_16930</name>
</gene>
<evidence type="ECO:0000313" key="8">
    <source>
        <dbReference type="Proteomes" id="UP000566711"/>
    </source>
</evidence>
<dbReference type="RefSeq" id="WP_182219266.1">
    <property type="nucleotide sequence ID" value="NZ_JACEZS010000014.1"/>
</dbReference>
<dbReference type="Proteomes" id="UP000566711">
    <property type="component" value="Unassembled WGS sequence"/>
</dbReference>
<dbReference type="GO" id="GO:0005886">
    <property type="term" value="C:plasma membrane"/>
    <property type="evidence" value="ECO:0007669"/>
    <property type="project" value="UniProtKB-SubCell"/>
</dbReference>
<proteinExistence type="predicted"/>
<evidence type="ECO:0000256" key="5">
    <source>
        <dbReference type="ARBA" id="ARBA00023136"/>
    </source>
</evidence>
<organism evidence="7 8">
    <name type="scientific">Rugamonas fusca</name>
    <dbReference type="NCBI Taxonomy" id="2758568"/>
    <lineage>
        <taxon>Bacteria</taxon>
        <taxon>Pseudomonadati</taxon>
        <taxon>Pseudomonadota</taxon>
        <taxon>Betaproteobacteria</taxon>
        <taxon>Burkholderiales</taxon>
        <taxon>Oxalobacteraceae</taxon>
        <taxon>Telluria group</taxon>
        <taxon>Rugamonas</taxon>
    </lineage>
</organism>
<dbReference type="PANTHER" id="PTHR30086:SF20">
    <property type="entry name" value="ARGININE EXPORTER PROTEIN ARGO-RELATED"/>
    <property type="match status" value="1"/>
</dbReference>